<dbReference type="Proteomes" id="UP001152747">
    <property type="component" value="Unassembled WGS sequence"/>
</dbReference>
<gene>
    <name evidence="3" type="ORF">CAMP_LOCUS15900</name>
</gene>
<evidence type="ECO:0000256" key="1">
    <source>
        <dbReference type="SAM" id="MobiDB-lite"/>
    </source>
</evidence>
<evidence type="ECO:0000259" key="2">
    <source>
        <dbReference type="Pfam" id="PF15353"/>
    </source>
</evidence>
<protein>
    <recommendedName>
        <fullName evidence="2">Headcase N-terminal domain-containing protein</fullName>
    </recommendedName>
</protein>
<dbReference type="Pfam" id="PF15353">
    <property type="entry name" value="HECA_N"/>
    <property type="match status" value="1"/>
</dbReference>
<sequence length="396" mass="44465">MGKNHHCQRLDKMRKKTKNAAAAVVSTDSVASDTTSAVSVDNLIGCPVPEPITCCQPKVDIDPMTAVKMECSNENCTFNEQQIYLHAECYGLFEDHLVKRLSTSGSARGWTDSQRRNNLWEKKGQALIGKLRRCRCGPGLLSIDKQALYEKEKNEKKKKEKNKKQKKENVGNKQVDENHRRNHRERAISVSSESSFMTNTTTTGNNSSLNFRKDSEISDISDAAMQVLLVPAPLPPVQTRSYASTIKSETDVSCATAKQTIVHNESNLSSSDDSLNSTHNDSGFGEKTPPAPPPSLLHLHFNSTPNSFVFNSPDMNAKINNNNHSNNNNACARQQPLTSTPRLINRSLNLFIKEQQMKENEKKNLQKVEPMPKLQYGWTPFFGQDFNFGERLMYFP</sequence>
<dbReference type="OrthoDB" id="10012848at2759"/>
<reference evidence="3" key="1">
    <citation type="submission" date="2022-11" db="EMBL/GenBank/DDBJ databases">
        <authorList>
            <person name="Kikuchi T."/>
        </authorList>
    </citation>
    <scope>NUCLEOTIDE SEQUENCE</scope>
    <source>
        <strain evidence="3">PS1010</strain>
    </source>
</reference>
<organism evidence="3 4">
    <name type="scientific">Caenorhabditis angaria</name>
    <dbReference type="NCBI Taxonomy" id="860376"/>
    <lineage>
        <taxon>Eukaryota</taxon>
        <taxon>Metazoa</taxon>
        <taxon>Ecdysozoa</taxon>
        <taxon>Nematoda</taxon>
        <taxon>Chromadorea</taxon>
        <taxon>Rhabditida</taxon>
        <taxon>Rhabditina</taxon>
        <taxon>Rhabditomorpha</taxon>
        <taxon>Rhabditoidea</taxon>
        <taxon>Rhabditidae</taxon>
        <taxon>Peloderinae</taxon>
        <taxon>Caenorhabditis</taxon>
    </lineage>
</organism>
<comment type="caution">
    <text evidence="3">The sequence shown here is derived from an EMBL/GenBank/DDBJ whole genome shotgun (WGS) entry which is preliminary data.</text>
</comment>
<feature type="region of interest" description="Disordered" evidence="1">
    <location>
        <begin position="152"/>
        <end position="183"/>
    </location>
</feature>
<proteinExistence type="predicted"/>
<accession>A0A9P1N6T5</accession>
<keyword evidence="4" id="KW-1185">Reference proteome</keyword>
<dbReference type="EMBL" id="CANHGI010000005">
    <property type="protein sequence ID" value="CAI5453263.1"/>
    <property type="molecule type" value="Genomic_DNA"/>
</dbReference>
<evidence type="ECO:0000313" key="3">
    <source>
        <dbReference type="EMBL" id="CAI5453263.1"/>
    </source>
</evidence>
<feature type="region of interest" description="Disordered" evidence="1">
    <location>
        <begin position="263"/>
        <end position="292"/>
    </location>
</feature>
<feature type="compositionally biased region" description="Basic and acidic residues" evidence="1">
    <location>
        <begin position="167"/>
        <end position="179"/>
    </location>
</feature>
<name>A0A9P1N6T5_9PELO</name>
<feature type="domain" description="Headcase N-terminal" evidence="2">
    <location>
        <begin position="62"/>
        <end position="144"/>
    </location>
</feature>
<dbReference type="PANTHER" id="PTHR13425:SF3">
    <property type="entry name" value="HEADCASE PROTEIN HOMOLOG"/>
    <property type="match status" value="1"/>
</dbReference>
<feature type="compositionally biased region" description="Low complexity" evidence="1">
    <location>
        <begin position="266"/>
        <end position="277"/>
    </location>
</feature>
<evidence type="ECO:0000313" key="4">
    <source>
        <dbReference type="Proteomes" id="UP001152747"/>
    </source>
</evidence>
<dbReference type="AlphaFoldDB" id="A0A9P1N6T5"/>
<dbReference type="InterPro" id="IPR026066">
    <property type="entry name" value="Headcase"/>
</dbReference>
<dbReference type="InterPro" id="IPR054537">
    <property type="entry name" value="HECA_N"/>
</dbReference>
<dbReference type="PANTHER" id="PTHR13425">
    <property type="entry name" value="HEADCASE PROTEIN"/>
    <property type="match status" value="1"/>
</dbReference>